<keyword evidence="6" id="KW-0479">Metal-binding</keyword>
<feature type="compositionally biased region" description="Low complexity" evidence="8">
    <location>
        <begin position="749"/>
        <end position="765"/>
    </location>
</feature>
<dbReference type="GO" id="GO:0004571">
    <property type="term" value="F:mannosyl-oligosaccharide 1,2-alpha-mannosidase activity"/>
    <property type="evidence" value="ECO:0007669"/>
    <property type="project" value="InterPro"/>
</dbReference>
<dbReference type="InterPro" id="IPR001382">
    <property type="entry name" value="Glyco_hydro_47"/>
</dbReference>
<evidence type="ECO:0000256" key="3">
    <source>
        <dbReference type="ARBA" id="ARBA00007658"/>
    </source>
</evidence>
<evidence type="ECO:0000313" key="9">
    <source>
        <dbReference type="EMBL" id="KAH7138296.1"/>
    </source>
</evidence>
<evidence type="ECO:0000256" key="8">
    <source>
        <dbReference type="SAM" id="MobiDB-lite"/>
    </source>
</evidence>
<evidence type="ECO:0000256" key="6">
    <source>
        <dbReference type="PIRSR" id="PIRSR601382-2"/>
    </source>
</evidence>
<dbReference type="PRINTS" id="PR00747">
    <property type="entry name" value="GLYHDRLASE47"/>
</dbReference>
<dbReference type="GO" id="GO:0005509">
    <property type="term" value="F:calcium ion binding"/>
    <property type="evidence" value="ECO:0007669"/>
    <property type="project" value="InterPro"/>
</dbReference>
<accession>A0A9P9EK49</accession>
<evidence type="ECO:0000256" key="2">
    <source>
        <dbReference type="ARBA" id="ARBA00004922"/>
    </source>
</evidence>
<keyword evidence="5" id="KW-1015">Disulfide bond</keyword>
<evidence type="ECO:0000256" key="5">
    <source>
        <dbReference type="ARBA" id="ARBA00023157"/>
    </source>
</evidence>
<feature type="region of interest" description="Disordered" evidence="8">
    <location>
        <begin position="528"/>
        <end position="554"/>
    </location>
</feature>
<sequence>MLRYRRYRVFVAFAVISLFALYRFGTSKSAWQDPIASTGRSKAHPEDLVAALSRTWRPQVAQETKKLSLDISAAKISQALHTPPPIAPVNRPVDKPPPTLAPKPVAKPAPVAENVETSSYSSIEPIHWSKKTEHYPVPSKSIIPLPTGSAKPIPKIQFAFEKESAAAKADREEKLDAIKTVFKRSWNGYRKFAWLHDEIKPVSNTSRDPFAGWGATLVDALDTLWIMGMTEEFEEAVEAVRKIDFTTTERPDIPLFETTIRYLGGFLAAYDLSERKHKLLLDKALELGEILLSAFDTPNRMPETYYYWRPSFSMNTHRASNRVVLAEIGSLSMEFTRLAQVSGQHKYYDAIARITDYLEEFQNKTRLPGMWPTYIDASGCKRIDYTLIDTPLQAPIAETLGDATIPAAAPTSTELLSPNGRKYKPLDLPDPVVFVAATEKPTAIEPSKESSKAVQPIKESSKAAAPPTTAPTNAQGEQLSPDGHKYKPLDLPSPIVFVAETSKPASKESNKNVQKRQLDLVEDGSPTVDAVASASPTADRPECEDQGFVSSAGSGNEEYTLGGMSDSTYEYLSKEWLLLGGKVDKYRSMYESSMDVVKDNLIFRPMLPNEDDILFSGKLFVGPTKPLIGNGVLEGENAHLTCFAGGMFGMGAKIYNRPEDLEIAKKLTQGCVWSYNMTATGIMPEAFIAVPCENTKSCAWNQTKYWEIIDPDAENRVSSYKLQMDTYNKQMASASAWFEAEMASFTAPPTPATPIRTAAPTKKPNNPAPGPAGMEKRQFMGEGMDPPAIPQQNPAKAIPQHAPHANLMVEGDTEDSVIAPTLPPPTPALPLRSVSPSVSTPSFPSLYSPSPPLTHEEYVNYRIKEDRLPPGVVTVRARNYILRPEAIESVWYMYRITGDPYWRSAGWKMFEAIEKHTAAINGNSAIDDVMSPNPSLNDEMESFWLAETLKYFYLLFADEGVVSLDEWVLNTEAHPFRRPA</sequence>
<feature type="binding site" evidence="6">
    <location>
        <position position="971"/>
    </location>
    <ligand>
        <name>Ca(2+)</name>
        <dbReference type="ChEBI" id="CHEBI:29108"/>
    </ligand>
</feature>
<protein>
    <recommendedName>
        <fullName evidence="7">alpha-1,2-Mannosidase</fullName>
        <ecNumber evidence="7">3.2.1.-</ecNumber>
    </recommendedName>
</protein>
<evidence type="ECO:0000256" key="4">
    <source>
        <dbReference type="ARBA" id="ARBA00022801"/>
    </source>
</evidence>
<dbReference type="SUPFAM" id="SSF48225">
    <property type="entry name" value="Seven-hairpin glycosidases"/>
    <property type="match status" value="1"/>
</dbReference>
<dbReference type="EC" id="3.2.1.-" evidence="7"/>
<comment type="cofactor">
    <cofactor evidence="1 6">
        <name>Ca(2+)</name>
        <dbReference type="ChEBI" id="CHEBI:29108"/>
    </cofactor>
</comment>
<name>A0A9P9EK49_9PLEO</name>
<dbReference type="PANTHER" id="PTHR11742">
    <property type="entry name" value="MANNOSYL-OLIGOSACCHARIDE ALPHA-1,2-MANNOSIDASE-RELATED"/>
    <property type="match status" value="1"/>
</dbReference>
<comment type="caution">
    <text evidence="9">The sequence shown here is derived from an EMBL/GenBank/DDBJ whole genome shotgun (WGS) entry which is preliminary data.</text>
</comment>
<evidence type="ECO:0000313" key="10">
    <source>
        <dbReference type="Proteomes" id="UP000700596"/>
    </source>
</evidence>
<feature type="region of interest" description="Disordered" evidence="8">
    <location>
        <begin position="443"/>
        <end position="487"/>
    </location>
</feature>
<feature type="region of interest" description="Disordered" evidence="8">
    <location>
        <begin position="749"/>
        <end position="797"/>
    </location>
</feature>
<keyword evidence="7" id="KW-0326">Glycosidase</keyword>
<evidence type="ECO:0000256" key="1">
    <source>
        <dbReference type="ARBA" id="ARBA00001913"/>
    </source>
</evidence>
<dbReference type="AlphaFoldDB" id="A0A9P9EK49"/>
<dbReference type="PANTHER" id="PTHR11742:SF103">
    <property type="entry name" value="ENDOPLASMIC RETICULUM MANNOSIDASE MNL2-RELATED"/>
    <property type="match status" value="1"/>
</dbReference>
<keyword evidence="6" id="KW-0106">Calcium</keyword>
<keyword evidence="10" id="KW-1185">Reference proteome</keyword>
<keyword evidence="4 7" id="KW-0378">Hydrolase</keyword>
<dbReference type="GO" id="GO:0005975">
    <property type="term" value="P:carbohydrate metabolic process"/>
    <property type="evidence" value="ECO:0007669"/>
    <property type="project" value="InterPro"/>
</dbReference>
<reference evidence="9" key="1">
    <citation type="journal article" date="2021" name="Nat. Commun.">
        <title>Genetic determinants of endophytism in the Arabidopsis root mycobiome.</title>
        <authorList>
            <person name="Mesny F."/>
            <person name="Miyauchi S."/>
            <person name="Thiergart T."/>
            <person name="Pickel B."/>
            <person name="Atanasova L."/>
            <person name="Karlsson M."/>
            <person name="Huettel B."/>
            <person name="Barry K.W."/>
            <person name="Haridas S."/>
            <person name="Chen C."/>
            <person name="Bauer D."/>
            <person name="Andreopoulos W."/>
            <person name="Pangilinan J."/>
            <person name="LaButti K."/>
            <person name="Riley R."/>
            <person name="Lipzen A."/>
            <person name="Clum A."/>
            <person name="Drula E."/>
            <person name="Henrissat B."/>
            <person name="Kohler A."/>
            <person name="Grigoriev I.V."/>
            <person name="Martin F.M."/>
            <person name="Hacquard S."/>
        </authorList>
    </citation>
    <scope>NUCLEOTIDE SEQUENCE</scope>
    <source>
        <strain evidence="9">MPI-CAGE-CH-0243</strain>
    </source>
</reference>
<dbReference type="Proteomes" id="UP000700596">
    <property type="component" value="Unassembled WGS sequence"/>
</dbReference>
<feature type="compositionally biased region" description="Low complexity" evidence="8">
    <location>
        <begin position="463"/>
        <end position="472"/>
    </location>
</feature>
<gene>
    <name evidence="9" type="ORF">B0J11DRAFT_514046</name>
</gene>
<organism evidence="9 10">
    <name type="scientific">Dendryphion nanum</name>
    <dbReference type="NCBI Taxonomy" id="256645"/>
    <lineage>
        <taxon>Eukaryota</taxon>
        <taxon>Fungi</taxon>
        <taxon>Dikarya</taxon>
        <taxon>Ascomycota</taxon>
        <taxon>Pezizomycotina</taxon>
        <taxon>Dothideomycetes</taxon>
        <taxon>Pleosporomycetidae</taxon>
        <taxon>Pleosporales</taxon>
        <taxon>Torulaceae</taxon>
        <taxon>Dendryphion</taxon>
    </lineage>
</organism>
<dbReference type="EMBL" id="JAGMWT010000001">
    <property type="protein sequence ID" value="KAH7138296.1"/>
    <property type="molecule type" value="Genomic_DNA"/>
</dbReference>
<dbReference type="InterPro" id="IPR036026">
    <property type="entry name" value="Seven-hairpin_glycosidases"/>
</dbReference>
<dbReference type="InterPro" id="IPR012341">
    <property type="entry name" value="6hp_glycosidase-like_sf"/>
</dbReference>
<dbReference type="Gene3D" id="1.50.10.10">
    <property type="match status" value="3"/>
</dbReference>
<dbReference type="GO" id="GO:0005783">
    <property type="term" value="C:endoplasmic reticulum"/>
    <property type="evidence" value="ECO:0007669"/>
    <property type="project" value="TreeGrafter"/>
</dbReference>
<dbReference type="GO" id="GO:0036503">
    <property type="term" value="P:ERAD pathway"/>
    <property type="evidence" value="ECO:0007669"/>
    <property type="project" value="UniProtKB-ARBA"/>
</dbReference>
<dbReference type="Pfam" id="PF01532">
    <property type="entry name" value="Glyco_hydro_47"/>
    <property type="match status" value="1"/>
</dbReference>
<comment type="pathway">
    <text evidence="2">Protein modification; protein glycosylation.</text>
</comment>
<dbReference type="InterPro" id="IPR050749">
    <property type="entry name" value="Glycosyl_Hydrolase_47"/>
</dbReference>
<dbReference type="OrthoDB" id="8118055at2759"/>
<comment type="similarity">
    <text evidence="3 7">Belongs to the glycosyl hydrolase 47 family.</text>
</comment>
<evidence type="ECO:0000256" key="7">
    <source>
        <dbReference type="RuleBase" id="RU361193"/>
    </source>
</evidence>
<dbReference type="GO" id="GO:0016020">
    <property type="term" value="C:membrane"/>
    <property type="evidence" value="ECO:0007669"/>
    <property type="project" value="InterPro"/>
</dbReference>
<proteinExistence type="inferred from homology"/>